<proteinExistence type="predicted"/>
<evidence type="ECO:0000313" key="3">
    <source>
        <dbReference type="Proteomes" id="UP000799424"/>
    </source>
</evidence>
<protein>
    <recommendedName>
        <fullName evidence="4">Secreted protein</fullName>
    </recommendedName>
</protein>
<evidence type="ECO:0008006" key="4">
    <source>
        <dbReference type="Google" id="ProtNLM"/>
    </source>
</evidence>
<evidence type="ECO:0000313" key="2">
    <source>
        <dbReference type="EMBL" id="KAF2820991.1"/>
    </source>
</evidence>
<gene>
    <name evidence="2" type="ORF">CC86DRAFT_107224</name>
</gene>
<feature type="chain" id="PRO_5025513577" description="Secreted protein" evidence="1">
    <location>
        <begin position="27"/>
        <end position="80"/>
    </location>
</feature>
<feature type="signal peptide" evidence="1">
    <location>
        <begin position="1"/>
        <end position="26"/>
    </location>
</feature>
<dbReference type="AlphaFoldDB" id="A0A6A6ZIS1"/>
<accession>A0A6A6ZIS1</accession>
<organism evidence="2 3">
    <name type="scientific">Ophiobolus disseminans</name>
    <dbReference type="NCBI Taxonomy" id="1469910"/>
    <lineage>
        <taxon>Eukaryota</taxon>
        <taxon>Fungi</taxon>
        <taxon>Dikarya</taxon>
        <taxon>Ascomycota</taxon>
        <taxon>Pezizomycotina</taxon>
        <taxon>Dothideomycetes</taxon>
        <taxon>Pleosporomycetidae</taxon>
        <taxon>Pleosporales</taxon>
        <taxon>Pleosporineae</taxon>
        <taxon>Phaeosphaeriaceae</taxon>
        <taxon>Ophiobolus</taxon>
    </lineage>
</organism>
<dbReference type="Proteomes" id="UP000799424">
    <property type="component" value="Unassembled WGS sequence"/>
</dbReference>
<reference evidence="2" key="1">
    <citation type="journal article" date="2020" name="Stud. Mycol.">
        <title>101 Dothideomycetes genomes: a test case for predicting lifestyles and emergence of pathogens.</title>
        <authorList>
            <person name="Haridas S."/>
            <person name="Albert R."/>
            <person name="Binder M."/>
            <person name="Bloem J."/>
            <person name="Labutti K."/>
            <person name="Salamov A."/>
            <person name="Andreopoulos B."/>
            <person name="Baker S."/>
            <person name="Barry K."/>
            <person name="Bills G."/>
            <person name="Bluhm B."/>
            <person name="Cannon C."/>
            <person name="Castanera R."/>
            <person name="Culley D."/>
            <person name="Daum C."/>
            <person name="Ezra D."/>
            <person name="Gonzalez J."/>
            <person name="Henrissat B."/>
            <person name="Kuo A."/>
            <person name="Liang C."/>
            <person name="Lipzen A."/>
            <person name="Lutzoni F."/>
            <person name="Magnuson J."/>
            <person name="Mondo S."/>
            <person name="Nolan M."/>
            <person name="Ohm R."/>
            <person name="Pangilinan J."/>
            <person name="Park H.-J."/>
            <person name="Ramirez L."/>
            <person name="Alfaro M."/>
            <person name="Sun H."/>
            <person name="Tritt A."/>
            <person name="Yoshinaga Y."/>
            <person name="Zwiers L.-H."/>
            <person name="Turgeon B."/>
            <person name="Goodwin S."/>
            <person name="Spatafora J."/>
            <person name="Crous P."/>
            <person name="Grigoriev I."/>
        </authorList>
    </citation>
    <scope>NUCLEOTIDE SEQUENCE</scope>
    <source>
        <strain evidence="2">CBS 113818</strain>
    </source>
</reference>
<sequence length="80" mass="9288">MFIPCWHCTATALVAFLRLFSRLHWGCMMRFLPVHCHGCVRWEGCEESAAGHVERQKENTRLFSQSNMSSWSQYCGSCSR</sequence>
<name>A0A6A6ZIS1_9PLEO</name>
<keyword evidence="3" id="KW-1185">Reference proteome</keyword>
<evidence type="ECO:0000256" key="1">
    <source>
        <dbReference type="SAM" id="SignalP"/>
    </source>
</evidence>
<dbReference type="EMBL" id="MU006238">
    <property type="protein sequence ID" value="KAF2820991.1"/>
    <property type="molecule type" value="Genomic_DNA"/>
</dbReference>
<keyword evidence="1" id="KW-0732">Signal</keyword>